<accession>A0A7X3LS65</accession>
<dbReference type="GO" id="GO:0016052">
    <property type="term" value="P:carbohydrate catabolic process"/>
    <property type="evidence" value="ECO:0007669"/>
    <property type="project" value="TreeGrafter"/>
</dbReference>
<dbReference type="InterPro" id="IPR002053">
    <property type="entry name" value="Glyco_hydro_25"/>
</dbReference>
<sequence length="204" mass="22383">MDTTGIDVSHHLGEIDWDAVKADGVEFAYIKATEGTDFRDPRFAENWQASRLAGVPRGPYHVFSFGSTGAAQAEHLIDVVPTALTATLPPALDLELPKGGRKLPEVGGVLREVEDWLKTVEASFGRAAIIYTDAAFFERYLEGSAIAKGADARKFWLRSIGEKPGYGPDWTIWQFDDEGRVAGIEHPVDRNRLRNTITLADLAG</sequence>
<dbReference type="AlphaFoldDB" id="A0A7X3LS65"/>
<evidence type="ECO:0000256" key="2">
    <source>
        <dbReference type="ARBA" id="ARBA00022801"/>
    </source>
</evidence>
<dbReference type="GO" id="GO:0016998">
    <property type="term" value="P:cell wall macromolecule catabolic process"/>
    <property type="evidence" value="ECO:0007669"/>
    <property type="project" value="InterPro"/>
</dbReference>
<evidence type="ECO:0000313" key="5">
    <source>
        <dbReference type="Proteomes" id="UP000433101"/>
    </source>
</evidence>
<evidence type="ECO:0000313" key="4">
    <source>
        <dbReference type="EMBL" id="MXN64118.1"/>
    </source>
</evidence>
<dbReference type="PANTHER" id="PTHR34135">
    <property type="entry name" value="LYSOZYME"/>
    <property type="match status" value="1"/>
</dbReference>
<dbReference type="PANTHER" id="PTHR34135:SF2">
    <property type="entry name" value="LYSOZYME"/>
    <property type="match status" value="1"/>
</dbReference>
<dbReference type="GO" id="GO:0009253">
    <property type="term" value="P:peptidoglycan catabolic process"/>
    <property type="evidence" value="ECO:0007669"/>
    <property type="project" value="InterPro"/>
</dbReference>
<dbReference type="InterPro" id="IPR017853">
    <property type="entry name" value="GH"/>
</dbReference>
<dbReference type="SUPFAM" id="SSF51445">
    <property type="entry name" value="(Trans)glycosidases"/>
    <property type="match status" value="1"/>
</dbReference>
<dbReference type="Pfam" id="PF01183">
    <property type="entry name" value="Glyco_hydro_25"/>
    <property type="match status" value="1"/>
</dbReference>
<keyword evidence="5" id="KW-1185">Reference proteome</keyword>
<evidence type="ECO:0000256" key="3">
    <source>
        <dbReference type="ARBA" id="ARBA00023295"/>
    </source>
</evidence>
<protein>
    <submittedName>
        <fullName evidence="4">Lysozyme</fullName>
    </submittedName>
</protein>
<comment type="caution">
    <text evidence="4">The sequence shown here is derived from an EMBL/GenBank/DDBJ whole genome shotgun (WGS) entry which is preliminary data.</text>
</comment>
<evidence type="ECO:0000256" key="1">
    <source>
        <dbReference type="ARBA" id="ARBA00010646"/>
    </source>
</evidence>
<dbReference type="RefSeq" id="WP_160774375.1">
    <property type="nucleotide sequence ID" value="NZ_WUMV01000002.1"/>
</dbReference>
<keyword evidence="3" id="KW-0326">Glycosidase</keyword>
<organism evidence="4 5">
    <name type="scientific">Stappia sediminis</name>
    <dbReference type="NCBI Taxonomy" id="2692190"/>
    <lineage>
        <taxon>Bacteria</taxon>
        <taxon>Pseudomonadati</taxon>
        <taxon>Pseudomonadota</taxon>
        <taxon>Alphaproteobacteria</taxon>
        <taxon>Hyphomicrobiales</taxon>
        <taxon>Stappiaceae</taxon>
        <taxon>Stappia</taxon>
    </lineage>
</organism>
<dbReference type="InterPro" id="IPR018077">
    <property type="entry name" value="Glyco_hydro_fam25_subgr"/>
</dbReference>
<dbReference type="PROSITE" id="PS51904">
    <property type="entry name" value="GLYCOSYL_HYDROL_F25_2"/>
    <property type="match status" value="1"/>
</dbReference>
<reference evidence="4 5" key="1">
    <citation type="submission" date="2019-12" db="EMBL/GenBank/DDBJ databases">
        <authorList>
            <person name="Li M."/>
        </authorList>
    </citation>
    <scope>NUCLEOTIDE SEQUENCE [LARGE SCALE GENOMIC DNA]</scope>
    <source>
        <strain evidence="4 5">GBMRC 2046</strain>
    </source>
</reference>
<name>A0A7X3LS65_9HYPH</name>
<dbReference type="Proteomes" id="UP000433101">
    <property type="component" value="Unassembled WGS sequence"/>
</dbReference>
<dbReference type="SMART" id="SM00641">
    <property type="entry name" value="Glyco_25"/>
    <property type="match status" value="1"/>
</dbReference>
<keyword evidence="2" id="KW-0378">Hydrolase</keyword>
<comment type="similarity">
    <text evidence="1">Belongs to the glycosyl hydrolase 25 family.</text>
</comment>
<dbReference type="Gene3D" id="3.20.20.80">
    <property type="entry name" value="Glycosidases"/>
    <property type="match status" value="1"/>
</dbReference>
<proteinExistence type="inferred from homology"/>
<gene>
    <name evidence="4" type="ORF">GR183_04325</name>
</gene>
<dbReference type="GO" id="GO:0003796">
    <property type="term" value="F:lysozyme activity"/>
    <property type="evidence" value="ECO:0007669"/>
    <property type="project" value="InterPro"/>
</dbReference>
<dbReference type="EMBL" id="WUMV01000002">
    <property type="protein sequence ID" value="MXN64118.1"/>
    <property type="molecule type" value="Genomic_DNA"/>
</dbReference>